<evidence type="ECO:0000313" key="2">
    <source>
        <dbReference type="EMBL" id="GJE68452.1"/>
    </source>
</evidence>
<feature type="transmembrane region" description="Helical" evidence="1">
    <location>
        <begin position="39"/>
        <end position="59"/>
    </location>
</feature>
<feature type="transmembrane region" description="Helical" evidence="1">
    <location>
        <begin position="12"/>
        <end position="33"/>
    </location>
</feature>
<keyword evidence="1" id="KW-0472">Membrane</keyword>
<gene>
    <name evidence="2" type="ORF">LNAOJCKE_5696</name>
</gene>
<keyword evidence="3" id="KW-1185">Reference proteome</keyword>
<comment type="caution">
    <text evidence="2">The sequence shown here is derived from an EMBL/GenBank/DDBJ whole genome shotgun (WGS) entry which is preliminary data.</text>
</comment>
<accession>A0ABQ4UPZ1</accession>
<dbReference type="RefSeq" id="WP_238229202.1">
    <property type="nucleotide sequence ID" value="NZ_BAAADH010000061.1"/>
</dbReference>
<keyword evidence="1" id="KW-1133">Transmembrane helix</keyword>
<sequence>MQAAITTTARVTLPAVGIGTIAAIFTLPSGIAAGPVAPWIPLLWLSCAMIAASATAWTAR</sequence>
<name>A0ABQ4UPZ1_9HYPH</name>
<keyword evidence="1" id="KW-0812">Transmembrane</keyword>
<evidence type="ECO:0000256" key="1">
    <source>
        <dbReference type="SAM" id="Phobius"/>
    </source>
</evidence>
<organism evidence="2 3">
    <name type="scientific">Methylorubrum aminovorans</name>
    <dbReference type="NCBI Taxonomy" id="269069"/>
    <lineage>
        <taxon>Bacteria</taxon>
        <taxon>Pseudomonadati</taxon>
        <taxon>Pseudomonadota</taxon>
        <taxon>Alphaproteobacteria</taxon>
        <taxon>Hyphomicrobiales</taxon>
        <taxon>Methylobacteriaceae</taxon>
        <taxon>Methylorubrum</taxon>
    </lineage>
</organism>
<dbReference type="Proteomes" id="UP001055039">
    <property type="component" value="Unassembled WGS sequence"/>
</dbReference>
<dbReference type="EMBL" id="BPRC01000074">
    <property type="protein sequence ID" value="GJE68452.1"/>
    <property type="molecule type" value="Genomic_DNA"/>
</dbReference>
<protein>
    <submittedName>
        <fullName evidence="2">Uncharacterized protein</fullName>
    </submittedName>
</protein>
<reference evidence="2" key="2">
    <citation type="submission" date="2021-08" db="EMBL/GenBank/DDBJ databases">
        <authorList>
            <person name="Tani A."/>
            <person name="Ola A."/>
            <person name="Ogura Y."/>
            <person name="Katsura K."/>
            <person name="Hayashi T."/>
        </authorList>
    </citation>
    <scope>NUCLEOTIDE SEQUENCE</scope>
    <source>
        <strain evidence="2">NBRC 15686</strain>
    </source>
</reference>
<proteinExistence type="predicted"/>
<evidence type="ECO:0000313" key="3">
    <source>
        <dbReference type="Proteomes" id="UP001055039"/>
    </source>
</evidence>
<reference evidence="2" key="1">
    <citation type="journal article" date="2021" name="Front. Microbiol.">
        <title>Comprehensive Comparative Genomics and Phenotyping of Methylobacterium Species.</title>
        <authorList>
            <person name="Alessa O."/>
            <person name="Ogura Y."/>
            <person name="Fujitani Y."/>
            <person name="Takami H."/>
            <person name="Hayashi T."/>
            <person name="Sahin N."/>
            <person name="Tani A."/>
        </authorList>
    </citation>
    <scope>NUCLEOTIDE SEQUENCE</scope>
    <source>
        <strain evidence="2">NBRC 15686</strain>
    </source>
</reference>